<evidence type="ECO:0000313" key="1">
    <source>
        <dbReference type="EMBL" id="VEL26794.1"/>
    </source>
</evidence>
<proteinExistence type="predicted"/>
<organism evidence="1 2">
    <name type="scientific">Protopolystoma xenopodis</name>
    <dbReference type="NCBI Taxonomy" id="117903"/>
    <lineage>
        <taxon>Eukaryota</taxon>
        <taxon>Metazoa</taxon>
        <taxon>Spiralia</taxon>
        <taxon>Lophotrochozoa</taxon>
        <taxon>Platyhelminthes</taxon>
        <taxon>Monogenea</taxon>
        <taxon>Polyopisthocotylea</taxon>
        <taxon>Polystomatidea</taxon>
        <taxon>Polystomatidae</taxon>
        <taxon>Protopolystoma</taxon>
    </lineage>
</organism>
<name>A0A448X3B1_9PLAT</name>
<dbReference type="Proteomes" id="UP000784294">
    <property type="component" value="Unassembled WGS sequence"/>
</dbReference>
<sequence length="82" mass="8975">MRSYDAPNPQLPFFYKQHVAIGARPPNGLGHAGNQALEDRIYEITPAMDACLSVLSSSTRLAFVCTFSGLSCSSRIYMSCSR</sequence>
<protein>
    <submittedName>
        <fullName evidence="1">Uncharacterized protein</fullName>
    </submittedName>
</protein>
<reference evidence="1" key="1">
    <citation type="submission" date="2018-11" db="EMBL/GenBank/DDBJ databases">
        <authorList>
            <consortium name="Pathogen Informatics"/>
        </authorList>
    </citation>
    <scope>NUCLEOTIDE SEQUENCE</scope>
</reference>
<accession>A0A448X3B1</accession>
<dbReference type="EMBL" id="CAAALY010082736">
    <property type="protein sequence ID" value="VEL26794.1"/>
    <property type="molecule type" value="Genomic_DNA"/>
</dbReference>
<keyword evidence="2" id="KW-1185">Reference proteome</keyword>
<evidence type="ECO:0000313" key="2">
    <source>
        <dbReference type="Proteomes" id="UP000784294"/>
    </source>
</evidence>
<gene>
    <name evidence="1" type="ORF">PXEA_LOCUS20234</name>
</gene>
<comment type="caution">
    <text evidence="1">The sequence shown here is derived from an EMBL/GenBank/DDBJ whole genome shotgun (WGS) entry which is preliminary data.</text>
</comment>
<dbReference type="AlphaFoldDB" id="A0A448X3B1"/>